<feature type="non-terminal residue" evidence="2">
    <location>
        <position position="1"/>
    </location>
</feature>
<accession>A0A061RKN5</accession>
<reference evidence="2" key="1">
    <citation type="submission" date="2014-05" db="EMBL/GenBank/DDBJ databases">
        <title>The transcriptome of the halophilic microalga Tetraselmis sp. GSL018 isolated from the Great Salt Lake, Utah.</title>
        <authorList>
            <person name="Jinkerson R.E."/>
            <person name="D'Adamo S."/>
            <person name="Posewitz M.C."/>
        </authorList>
    </citation>
    <scope>NUCLEOTIDE SEQUENCE</scope>
    <source>
        <strain evidence="2">GSL018</strain>
    </source>
</reference>
<feature type="transmembrane region" description="Helical" evidence="1">
    <location>
        <begin position="56"/>
        <end position="75"/>
    </location>
</feature>
<proteinExistence type="predicted"/>
<gene>
    <name evidence="2" type="ORF">TSPGSL018_2195</name>
</gene>
<dbReference type="EMBL" id="GBEZ01014787">
    <property type="protein sequence ID" value="JAC71319.1"/>
    <property type="molecule type" value="Transcribed_RNA"/>
</dbReference>
<name>A0A061RKN5_9CHLO</name>
<evidence type="ECO:0000256" key="1">
    <source>
        <dbReference type="SAM" id="Phobius"/>
    </source>
</evidence>
<keyword evidence="1" id="KW-1133">Transmembrane helix</keyword>
<keyword evidence="1" id="KW-0812">Transmembrane</keyword>
<dbReference type="AlphaFoldDB" id="A0A061RKN5"/>
<evidence type="ECO:0000313" key="2">
    <source>
        <dbReference type="EMBL" id="JAC71319.1"/>
    </source>
</evidence>
<sequence length="80" mass="8815">DNGVDYAEILGAVLFQSVCPKLVLPSTLHNTAYRSYAPQSNVMSLHRPTLQHNKTLGPALAFYMYALISCTVLSVPPRPR</sequence>
<protein>
    <submittedName>
        <fullName evidence="2">Uncharacterized protein</fullName>
    </submittedName>
</protein>
<keyword evidence="1" id="KW-0472">Membrane</keyword>
<organism evidence="2">
    <name type="scientific">Tetraselmis sp. GSL018</name>
    <dbReference type="NCBI Taxonomy" id="582737"/>
    <lineage>
        <taxon>Eukaryota</taxon>
        <taxon>Viridiplantae</taxon>
        <taxon>Chlorophyta</taxon>
        <taxon>core chlorophytes</taxon>
        <taxon>Chlorodendrophyceae</taxon>
        <taxon>Chlorodendrales</taxon>
        <taxon>Chlorodendraceae</taxon>
        <taxon>Tetraselmis</taxon>
    </lineage>
</organism>